<feature type="signal peptide" evidence="1">
    <location>
        <begin position="1"/>
        <end position="21"/>
    </location>
</feature>
<dbReference type="EMBL" id="CP012836">
    <property type="protein sequence ID" value="AMQ56885.1"/>
    <property type="molecule type" value="Genomic_DNA"/>
</dbReference>
<name>A0A142EP30_9BACT</name>
<protein>
    <recommendedName>
        <fullName evidence="4">Porin</fullName>
    </recommendedName>
</protein>
<reference evidence="2 3" key="2">
    <citation type="journal article" date="2016" name="Genome Announc.">
        <title>Complete Genome Sequence of Algoriphagus sp. Strain M8-2, Isolated from a Brackish Lake.</title>
        <authorList>
            <person name="Muraguchi Y."/>
            <person name="Kushimoto K."/>
            <person name="Ohtsubo Y."/>
            <person name="Suzuki T."/>
            <person name="Dohra H."/>
            <person name="Kimbara K."/>
            <person name="Shintani M."/>
        </authorList>
    </citation>
    <scope>NUCLEOTIDE SEQUENCE [LARGE SCALE GENOMIC DNA]</scope>
    <source>
        <strain evidence="2 3">M8-2</strain>
    </source>
</reference>
<dbReference type="STRING" id="1727163.AO498_10635"/>
<organism evidence="2 3">
    <name type="scientific">Algoriphagus sanaruensis</name>
    <dbReference type="NCBI Taxonomy" id="1727163"/>
    <lineage>
        <taxon>Bacteria</taxon>
        <taxon>Pseudomonadati</taxon>
        <taxon>Bacteroidota</taxon>
        <taxon>Cytophagia</taxon>
        <taxon>Cytophagales</taxon>
        <taxon>Cyclobacteriaceae</taxon>
        <taxon>Algoriphagus</taxon>
    </lineage>
</organism>
<feature type="chain" id="PRO_5007494455" description="Porin" evidence="1">
    <location>
        <begin position="22"/>
        <end position="368"/>
    </location>
</feature>
<proteinExistence type="predicted"/>
<dbReference type="KEGG" id="alm:AO498_10635"/>
<evidence type="ECO:0000313" key="3">
    <source>
        <dbReference type="Proteomes" id="UP000073816"/>
    </source>
</evidence>
<evidence type="ECO:0008006" key="4">
    <source>
        <dbReference type="Google" id="ProtNLM"/>
    </source>
</evidence>
<sequence>MAKQICLFFLAFFSSLITVFGQQDEGEKIDTVANPKWVFKGYLDSYYGYDFRNPSEGSVSYFVSSNRHNLPSVNLAFLELGYNSARFRGKIVPGVGSYMRSNYEQENGVFRNILEASIGTRLSKSSNIWIDFGVLSSPYTNEGPVSRDQLMYTRSLAAEYVPYYLTGLKVSLPISKKWTGSLYLIQGWQQIRDQNQGKAIGTQLSFQPNSKNLFNWNTYVGDERSESKPSSRLRLFSDVYWIYSGSNWKLSSCIYGGFQNTMTDRFNGSVFWWQANFIAGYQISENFSLSGRVEYFSDPNEVLITSETLIPGFQVFSNGLSLNFSPLSNFQIRLEGRYFTALEDSFLNSQSKPFSSKLWLVGNLTFSF</sequence>
<dbReference type="RefSeq" id="WP_082792220.1">
    <property type="nucleotide sequence ID" value="NZ_CP012836.1"/>
</dbReference>
<dbReference type="InterPro" id="IPR011486">
    <property type="entry name" value="BBP2"/>
</dbReference>
<gene>
    <name evidence="2" type="ORF">AO498_10635</name>
</gene>
<dbReference type="PATRIC" id="fig|1727163.4.peg.2219"/>
<evidence type="ECO:0000313" key="2">
    <source>
        <dbReference type="EMBL" id="AMQ56885.1"/>
    </source>
</evidence>
<reference evidence="3" key="1">
    <citation type="submission" date="2015-09" db="EMBL/GenBank/DDBJ databases">
        <title>Complete sequence of Algoriphagus sp. M8-2.</title>
        <authorList>
            <person name="Shintani M."/>
        </authorList>
    </citation>
    <scope>NUCLEOTIDE SEQUENCE [LARGE SCALE GENOMIC DNA]</scope>
    <source>
        <strain evidence="3">M8-2</strain>
    </source>
</reference>
<accession>A0A142EP30</accession>
<dbReference type="Pfam" id="PF07642">
    <property type="entry name" value="BBP2"/>
    <property type="match status" value="1"/>
</dbReference>
<dbReference type="OrthoDB" id="103154at2"/>
<keyword evidence="3" id="KW-1185">Reference proteome</keyword>
<dbReference type="AlphaFoldDB" id="A0A142EP30"/>
<evidence type="ECO:0000256" key="1">
    <source>
        <dbReference type="SAM" id="SignalP"/>
    </source>
</evidence>
<keyword evidence="1" id="KW-0732">Signal</keyword>
<dbReference type="Proteomes" id="UP000073816">
    <property type="component" value="Chromosome"/>
</dbReference>